<reference evidence="1 2" key="1">
    <citation type="journal article" date="2020" name="Int. J. Med. Microbiol.">
        <title>Discovery of Paenibacillus larvae ERIC V: Phenotypic and genomic comparison to genotypes ERIC I-IV reveal different inventories of virulence factors which correlate with epidemiological prevalences of American Foulbrood.</title>
        <authorList>
            <person name="Beims H."/>
            <person name="Bunk B."/>
            <person name="Erler S."/>
            <person name="Mohr K.I."/>
            <person name="Sproer C."/>
            <person name="Pradella S."/>
            <person name="Gunther G."/>
            <person name="Rohde M."/>
            <person name="von der Ohe W."/>
            <person name="Steinert M."/>
        </authorList>
    </citation>
    <scope>NUCLEOTIDE SEQUENCE [LARGE SCALE GENOMIC DNA]</scope>
    <source>
        <strain evidence="1">Eric_V</strain>
    </source>
</reference>
<dbReference type="AlphaFoldDB" id="A0A6C0QR31"/>
<accession>A0A6C0QR31</accession>
<dbReference type="Proteomes" id="UP000464330">
    <property type="component" value="Chromosome"/>
</dbReference>
<evidence type="ECO:0000313" key="1">
    <source>
        <dbReference type="EMBL" id="QHZ51037.1"/>
    </source>
</evidence>
<proteinExistence type="predicted"/>
<name>A0A6C0QR31_9BACL</name>
<dbReference type="EMBL" id="CP019717">
    <property type="protein sequence ID" value="QHZ51037.1"/>
    <property type="molecule type" value="Genomic_DNA"/>
</dbReference>
<evidence type="ECO:0000313" key="2">
    <source>
        <dbReference type="Proteomes" id="UP000464330"/>
    </source>
</evidence>
<protein>
    <submittedName>
        <fullName evidence="1">Uncharacterized protein</fullName>
    </submittedName>
</protein>
<organism evidence="1 2">
    <name type="scientific">Paenibacillus larvae subsp. larvae</name>
    <dbReference type="NCBI Taxonomy" id="147375"/>
    <lineage>
        <taxon>Bacteria</taxon>
        <taxon>Bacillati</taxon>
        <taxon>Bacillota</taxon>
        <taxon>Bacilli</taxon>
        <taxon>Bacillales</taxon>
        <taxon>Paenibacillaceae</taxon>
        <taxon>Paenibacillus</taxon>
    </lineage>
</organism>
<sequence length="186" mass="22239">MRRIQMIDEVQQLHLIFNKVFKTNNPFSEVFTNSINKKIILCPTYGYYLDEQQYEALKNAAKHIGEDIFYLSEIEGNSFKKEENDEIQYDFGHWEVTCETEYENYLKAPIVLENAMYSQSARWGIIISHESHAIVGGNEEFIGKFKETYPAWKNSLNNFIEQWEYNQKYYKSNLEWLPSFLSYFKE</sequence>
<gene>
    <name evidence="1" type="ORF">ERICV_01887</name>
</gene>